<reference evidence="3" key="2">
    <citation type="submission" date="2023-12" db="EMBL/GenBank/DDBJ databases">
        <authorList>
            <person name="Sun Q."/>
            <person name="Inoue M."/>
        </authorList>
    </citation>
    <scope>NUCLEOTIDE SEQUENCE</scope>
    <source>
        <strain evidence="3">JCM 17590</strain>
    </source>
</reference>
<dbReference type="InterPro" id="IPR002762">
    <property type="entry name" value="CbiX-like"/>
</dbReference>
<dbReference type="PANTHER" id="PTHR33542">
    <property type="entry name" value="SIROHYDROCHLORIN FERROCHELATASE, CHLOROPLASTIC"/>
    <property type="match status" value="1"/>
</dbReference>
<sequence length="231" mass="23271">MPVTVLAASHGTSSPAGQAAVRRLVELVGDALPVQVVRCHVDVEQPSVPAALAAVPAENRAVIVPLLLSAGYHVYVDLAEAADASPVPTQVTGALGPDRRLVEVLARRLSEAGYDGEASVVLAAAGSSDARAVDDCLRTGELLAARLSAPVEVGFLSAAAPTVAEAVAAARAARPQASVIVAPYLLAPGYFLDLVGGAGADVVAEPLITPESTPRELVDVVVDLARAAGLG</sequence>
<organism evidence="3 4">
    <name type="scientific">Gryllotalpicola daejeonensis</name>
    <dbReference type="NCBI Taxonomy" id="993087"/>
    <lineage>
        <taxon>Bacteria</taxon>
        <taxon>Bacillati</taxon>
        <taxon>Actinomycetota</taxon>
        <taxon>Actinomycetes</taxon>
        <taxon>Micrococcales</taxon>
        <taxon>Microbacteriaceae</taxon>
        <taxon>Gryllotalpicola</taxon>
    </lineage>
</organism>
<dbReference type="EMBL" id="BAABBV010000001">
    <property type="protein sequence ID" value="GAA4154514.1"/>
    <property type="molecule type" value="Genomic_DNA"/>
</dbReference>
<dbReference type="RefSeq" id="WP_344789896.1">
    <property type="nucleotide sequence ID" value="NZ_BAABBV010000001.1"/>
</dbReference>
<dbReference type="SUPFAM" id="SSF53800">
    <property type="entry name" value="Chelatase"/>
    <property type="match status" value="1"/>
</dbReference>
<reference evidence="3" key="1">
    <citation type="journal article" date="2014" name="Int. J. Syst. Evol. Microbiol.">
        <title>Complete genome of a new Firmicutes species belonging to the dominant human colonic microbiota ('Ruminococcus bicirculans') reveals two chromosomes and a selective capacity to utilize plant glucans.</title>
        <authorList>
            <consortium name="NISC Comparative Sequencing Program"/>
            <person name="Wegmann U."/>
            <person name="Louis P."/>
            <person name="Goesmann A."/>
            <person name="Henrissat B."/>
            <person name="Duncan S.H."/>
            <person name="Flint H.J."/>
        </authorList>
    </citation>
    <scope>NUCLEOTIDE SEQUENCE</scope>
    <source>
        <strain evidence="3">JCM 17590</strain>
    </source>
</reference>
<dbReference type="Gene3D" id="3.40.50.1400">
    <property type="match status" value="2"/>
</dbReference>
<dbReference type="PANTHER" id="PTHR33542:SF5">
    <property type="entry name" value="FERROCHELATASE CHE1"/>
    <property type="match status" value="1"/>
</dbReference>
<keyword evidence="4" id="KW-1185">Reference proteome</keyword>
<dbReference type="InterPro" id="IPR050963">
    <property type="entry name" value="Sirohydro_Cobaltochel/CbiX"/>
</dbReference>
<name>A0ABP7ZEJ2_9MICO</name>
<protein>
    <submittedName>
        <fullName evidence="3">Sirohydrochlorin chelatase</fullName>
    </submittedName>
</protein>
<evidence type="ECO:0000313" key="4">
    <source>
        <dbReference type="Proteomes" id="UP001415169"/>
    </source>
</evidence>
<comment type="caution">
    <text evidence="3">The sequence shown here is derived from an EMBL/GenBank/DDBJ whole genome shotgun (WGS) entry which is preliminary data.</text>
</comment>
<evidence type="ECO:0000256" key="2">
    <source>
        <dbReference type="ARBA" id="ARBA00023239"/>
    </source>
</evidence>
<dbReference type="Pfam" id="PF01903">
    <property type="entry name" value="CbiX"/>
    <property type="match status" value="2"/>
</dbReference>
<keyword evidence="1" id="KW-0479">Metal-binding</keyword>
<evidence type="ECO:0000256" key="1">
    <source>
        <dbReference type="ARBA" id="ARBA00022723"/>
    </source>
</evidence>
<accession>A0ABP7ZEJ2</accession>
<keyword evidence="2" id="KW-0456">Lyase</keyword>
<gene>
    <name evidence="3" type="ORF">GCM10022286_02220</name>
</gene>
<proteinExistence type="predicted"/>
<dbReference type="Proteomes" id="UP001415169">
    <property type="component" value="Unassembled WGS sequence"/>
</dbReference>
<evidence type="ECO:0000313" key="3">
    <source>
        <dbReference type="EMBL" id="GAA4154514.1"/>
    </source>
</evidence>